<dbReference type="Proteomes" id="UP000283095">
    <property type="component" value="Chromosome"/>
</dbReference>
<evidence type="ECO:0000313" key="2">
    <source>
        <dbReference type="EMBL" id="AZV45189.1"/>
    </source>
</evidence>
<dbReference type="Gene3D" id="1.10.260.40">
    <property type="entry name" value="lambda repressor-like DNA-binding domains"/>
    <property type="match status" value="1"/>
</dbReference>
<name>A0A3Q9RR08_9BACI</name>
<dbReference type="Pfam" id="PF01381">
    <property type="entry name" value="HTH_3"/>
    <property type="match status" value="1"/>
</dbReference>
<accession>A0A3Q9RR08</accession>
<dbReference type="InterPro" id="IPR010982">
    <property type="entry name" value="Lambda_DNA-bd_dom_sf"/>
</dbReference>
<dbReference type="EMBL" id="CP026095">
    <property type="protein sequence ID" value="AZV45189.1"/>
    <property type="molecule type" value="Genomic_DNA"/>
</dbReference>
<dbReference type="GO" id="GO:0003677">
    <property type="term" value="F:DNA binding"/>
    <property type="evidence" value="ECO:0007669"/>
    <property type="project" value="InterPro"/>
</dbReference>
<proteinExistence type="predicted"/>
<dbReference type="SUPFAM" id="SSF47413">
    <property type="entry name" value="lambda repressor-like DNA-binding domains"/>
    <property type="match status" value="1"/>
</dbReference>
<protein>
    <recommendedName>
        <fullName evidence="1">HTH cro/C1-type domain-containing protein</fullName>
    </recommendedName>
</protein>
<evidence type="ECO:0000259" key="1">
    <source>
        <dbReference type="PROSITE" id="PS50943"/>
    </source>
</evidence>
<dbReference type="SMART" id="SM00530">
    <property type="entry name" value="HTH_XRE"/>
    <property type="match status" value="1"/>
</dbReference>
<dbReference type="KEGG" id="pasa:BAOM_4610"/>
<sequence>MFGLFGGKPRSKVGRWLDNRGITQEWLATKTKISRNTISKIASDKDYSPTLATIKKIMKAIREVDPNARSEDFFDV</sequence>
<feature type="domain" description="HTH cro/C1-type" evidence="1">
    <location>
        <begin position="20"/>
        <end position="69"/>
    </location>
</feature>
<gene>
    <name evidence="2" type="ORF">BAOM_4610</name>
</gene>
<dbReference type="CDD" id="cd00093">
    <property type="entry name" value="HTH_XRE"/>
    <property type="match status" value="1"/>
</dbReference>
<dbReference type="OrthoDB" id="7568952at2"/>
<evidence type="ECO:0000313" key="3">
    <source>
        <dbReference type="Proteomes" id="UP000283095"/>
    </source>
</evidence>
<dbReference type="RefSeq" id="WP_127762028.1">
    <property type="nucleotide sequence ID" value="NZ_CP026095.1"/>
</dbReference>
<reference evidence="2 3" key="1">
    <citation type="submission" date="2018-01" db="EMBL/GenBank/DDBJ databases">
        <title>Bacillus asahii Genome sequencing and assembly.</title>
        <authorList>
            <person name="Jiang H."/>
            <person name="Feng Y."/>
            <person name="Zhao F."/>
            <person name="Lin X."/>
        </authorList>
    </citation>
    <scope>NUCLEOTIDE SEQUENCE [LARGE SCALE GENOMIC DNA]</scope>
    <source>
        <strain evidence="2 3">OM18</strain>
    </source>
</reference>
<dbReference type="PROSITE" id="PS50943">
    <property type="entry name" value="HTH_CROC1"/>
    <property type="match status" value="1"/>
</dbReference>
<organism evidence="2 3">
    <name type="scientific">Peribacillus asahii</name>
    <dbReference type="NCBI Taxonomy" id="228899"/>
    <lineage>
        <taxon>Bacteria</taxon>
        <taxon>Bacillati</taxon>
        <taxon>Bacillota</taxon>
        <taxon>Bacilli</taxon>
        <taxon>Bacillales</taxon>
        <taxon>Bacillaceae</taxon>
        <taxon>Peribacillus</taxon>
    </lineage>
</organism>
<dbReference type="AlphaFoldDB" id="A0A3Q9RR08"/>
<dbReference type="InterPro" id="IPR001387">
    <property type="entry name" value="Cro/C1-type_HTH"/>
</dbReference>